<comment type="caution">
    <text evidence="2">The sequence shown here is derived from an EMBL/GenBank/DDBJ whole genome shotgun (WGS) entry which is preliminary data.</text>
</comment>
<evidence type="ECO:0000313" key="3">
    <source>
        <dbReference type="Proteomes" id="UP001221757"/>
    </source>
</evidence>
<gene>
    <name evidence="2" type="ORF">B0H17DRAFT_1200610</name>
</gene>
<organism evidence="2 3">
    <name type="scientific">Mycena rosella</name>
    <name type="common">Pink bonnet</name>
    <name type="synonym">Agaricus rosellus</name>
    <dbReference type="NCBI Taxonomy" id="1033263"/>
    <lineage>
        <taxon>Eukaryota</taxon>
        <taxon>Fungi</taxon>
        <taxon>Dikarya</taxon>
        <taxon>Basidiomycota</taxon>
        <taxon>Agaricomycotina</taxon>
        <taxon>Agaricomycetes</taxon>
        <taxon>Agaricomycetidae</taxon>
        <taxon>Agaricales</taxon>
        <taxon>Marasmiineae</taxon>
        <taxon>Mycenaceae</taxon>
        <taxon>Mycena</taxon>
    </lineage>
</organism>
<name>A0AAD7GJQ2_MYCRO</name>
<accession>A0AAD7GJQ2</accession>
<keyword evidence="3" id="KW-1185">Reference proteome</keyword>
<evidence type="ECO:0000256" key="1">
    <source>
        <dbReference type="SAM" id="MobiDB-lite"/>
    </source>
</evidence>
<dbReference type="Proteomes" id="UP001221757">
    <property type="component" value="Unassembled WGS sequence"/>
</dbReference>
<proteinExistence type="predicted"/>
<protein>
    <submittedName>
        <fullName evidence="2">Uncharacterized protein</fullName>
    </submittedName>
</protein>
<sequence>MAGLDQNMRYTSPPAAPAGSSVPAGSPIVLHLDENFESTGTYETDDDSIFRAFANAGPQSPGTPRATTQVDLVLPPVAAFYDRKGPIGVFPPLLGQKAARWPEVFACIKRPELCWDVWGPKKTLDQFDSIDDVWSTYAVGEAVYNSAGVQTGVKPPLNLVEKYFHSDWRTTNDQMERKRLQKHWQRFREIPEWIAACSDRQHTSPSRIINDLNKMRKIPDKTKTIRSLNWLAQHVAELRKARAEVTAVTNSTVYPLNGNIYRYRRPYSHNTPSCFQSAISFLVSRNNHGINIYSCSGLRTAIILVEHHCRPETCKSDRRETSGESQFREAAQKIVTLYHVHRT</sequence>
<feature type="region of interest" description="Disordered" evidence="1">
    <location>
        <begin position="1"/>
        <end position="22"/>
    </location>
</feature>
<evidence type="ECO:0000313" key="2">
    <source>
        <dbReference type="EMBL" id="KAJ7692274.1"/>
    </source>
</evidence>
<dbReference type="AlphaFoldDB" id="A0AAD7GJQ2"/>
<dbReference type="EMBL" id="JARKIE010000053">
    <property type="protein sequence ID" value="KAJ7692274.1"/>
    <property type="molecule type" value="Genomic_DNA"/>
</dbReference>
<reference evidence="2" key="1">
    <citation type="submission" date="2023-03" db="EMBL/GenBank/DDBJ databases">
        <title>Massive genome expansion in bonnet fungi (Mycena s.s.) driven by repeated elements and novel gene families across ecological guilds.</title>
        <authorList>
            <consortium name="Lawrence Berkeley National Laboratory"/>
            <person name="Harder C.B."/>
            <person name="Miyauchi S."/>
            <person name="Viragh M."/>
            <person name="Kuo A."/>
            <person name="Thoen E."/>
            <person name="Andreopoulos B."/>
            <person name="Lu D."/>
            <person name="Skrede I."/>
            <person name="Drula E."/>
            <person name="Henrissat B."/>
            <person name="Morin E."/>
            <person name="Kohler A."/>
            <person name="Barry K."/>
            <person name="LaButti K."/>
            <person name="Morin E."/>
            <person name="Salamov A."/>
            <person name="Lipzen A."/>
            <person name="Mereny Z."/>
            <person name="Hegedus B."/>
            <person name="Baldrian P."/>
            <person name="Stursova M."/>
            <person name="Weitz H."/>
            <person name="Taylor A."/>
            <person name="Grigoriev I.V."/>
            <person name="Nagy L.G."/>
            <person name="Martin F."/>
            <person name="Kauserud H."/>
        </authorList>
    </citation>
    <scope>NUCLEOTIDE SEQUENCE</scope>
    <source>
        <strain evidence="2">CBHHK067</strain>
    </source>
</reference>